<feature type="transmembrane region" description="Helical" evidence="2">
    <location>
        <begin position="189"/>
        <end position="206"/>
    </location>
</feature>
<proteinExistence type="predicted"/>
<feature type="transmembrane region" description="Helical" evidence="2">
    <location>
        <begin position="78"/>
        <end position="97"/>
    </location>
</feature>
<keyword evidence="2" id="KW-1133">Transmembrane helix</keyword>
<dbReference type="AlphaFoldDB" id="A0A3P6CP29"/>
<dbReference type="EMBL" id="LS974626">
    <property type="protein sequence ID" value="CAG7911567.1"/>
    <property type="molecule type" value="Genomic_DNA"/>
</dbReference>
<feature type="region of interest" description="Disordered" evidence="1">
    <location>
        <begin position="1"/>
        <end position="26"/>
    </location>
</feature>
<feature type="region of interest" description="Disordered" evidence="1">
    <location>
        <begin position="236"/>
        <end position="256"/>
    </location>
</feature>
<feature type="transmembrane region" description="Helical" evidence="2">
    <location>
        <begin position="52"/>
        <end position="72"/>
    </location>
</feature>
<gene>
    <name evidence="4" type="ORF">BRAA10T44762Z</name>
    <name evidence="3" type="ORF">BRAPAZ1V2_A10P28130.2</name>
</gene>
<keyword evidence="2" id="KW-0472">Membrane</keyword>
<evidence type="ECO:0000256" key="1">
    <source>
        <dbReference type="SAM" id="MobiDB-lite"/>
    </source>
</evidence>
<dbReference type="Proteomes" id="UP000694005">
    <property type="component" value="Chromosome A10"/>
</dbReference>
<name>A0A3P6CP29_BRACM</name>
<feature type="compositionally biased region" description="Basic residues" evidence="1">
    <location>
        <begin position="1"/>
        <end position="20"/>
    </location>
</feature>
<evidence type="ECO:0000256" key="2">
    <source>
        <dbReference type="SAM" id="Phobius"/>
    </source>
</evidence>
<organism evidence="4">
    <name type="scientific">Brassica campestris</name>
    <name type="common">Field mustard</name>
    <dbReference type="NCBI Taxonomy" id="3711"/>
    <lineage>
        <taxon>Eukaryota</taxon>
        <taxon>Viridiplantae</taxon>
        <taxon>Streptophyta</taxon>
        <taxon>Embryophyta</taxon>
        <taxon>Tracheophyta</taxon>
        <taxon>Spermatophyta</taxon>
        <taxon>Magnoliopsida</taxon>
        <taxon>eudicotyledons</taxon>
        <taxon>Gunneridae</taxon>
        <taxon>Pentapetalae</taxon>
        <taxon>rosids</taxon>
        <taxon>malvids</taxon>
        <taxon>Brassicales</taxon>
        <taxon>Brassicaceae</taxon>
        <taxon>Brassiceae</taxon>
        <taxon>Brassica</taxon>
    </lineage>
</organism>
<evidence type="ECO:0000313" key="4">
    <source>
        <dbReference type="EMBL" id="VDD20193.1"/>
    </source>
</evidence>
<sequence length="1156" mass="131777">MRNKSKHPKKSHHSRKKPTEKKKTDMETIKHPCVMTEAWEKLEKESLMGYRVFTRGIWYALTIFSILGLLFLSGGRVVLFSPVTIFFAVMLLKCLFFDDGYPDPTTTPVLKNIRFVTSLIILPIMFYVPFNYPTVDVFVSTFSFLAGGVSIYHLTSTIDIGHGLLILFLCFINGLLAIDFAGQSFHPGAGVYTIGFFPYIVYVYNFEFLAKEAKNVGVQDNKSSYNECEPLHIRNSEPKRKNAEVETPGTLPSRFPEFHASEQGPWSAMICYEACVRLCLHSLAADSDNEASYFLKNDCVLLRNAFGLQSFLLQSEEELLGDRPSNLVSETTAQKSKKIVGKIKLQVGKIKMESDPQPGCGTIPSLKHEVISQQLEELNATLYSGWKAVKRVHVAPQVTPKGSISRKSLEYMRACAHYLKEVSKVLRKEFVTSNGAKPRSLQASQEKFSCCMKLKSSMEEDQVKTQPGSGETFFFLPDSIGDDLIVEVRDSKGKFCGRVLAQLAAIVEEPSEKLKWWAIYHEPEHERIGRIQLHINYLSSLDEKTKCGLVAETSAYDLVLEVAMKAEQFQSQNLVIKGPWHWMVTQFASLYGISDAYTKLRYLSYVMDVASPTKYCIDLIYDFLCPVIMKKNYKATLSHQENRMLAEIDEKVQHVLALIFENYKSLDESCFSGIKHVFEPPTGTPAPAIASAIKLYGLLNNLLSQEAQLSLCRYFQAALKKRSRIYFLETNDTLDKGIEDVTSYQKLKSLVLSLKKEISTDIAIHKSNVLPRFIDLPDLSAAIYRTDLLKILIEYLITWPPPSPSPQVVDLVITTADFEADLTRWKLNPIKGGFNARELFHSYITSWIEEKRSALYEFCKSETGKACSEIQGLTSPFVDDMYELLNVTLDEYNIIIRRWPEYGVSLEEVVVDTERAMVEALEKQFYEILNPLKDSKISALKYVQRLTKRGTYSVPKELGVFLNSMKRVLDKLRSSIEERFEEWNSYLSDKKKRVLGEKLREVTVLLKAKFRSYTQALVEKLVDNIRMQRHMKMNHIIHDLKESTTEPDVRNRMESLKDLADKTMEQLHCVLSLDVFVLICKGIWDAMGQDVIRLLTDKKDSVNWHKGLTIAVSVLDEIFEDKMQSLLGDSVKGMDLEAPRSIMELRSMISEDKKGY</sequence>
<keyword evidence="2" id="KW-0812">Transmembrane</keyword>
<reference evidence="4" key="1">
    <citation type="submission" date="2018-11" db="EMBL/GenBank/DDBJ databases">
        <authorList>
            <consortium name="Genoscope - CEA"/>
            <person name="William W."/>
        </authorList>
    </citation>
    <scope>NUCLEOTIDE SEQUENCE</scope>
</reference>
<protein>
    <submittedName>
        <fullName evidence="3">Uncharacterized protein</fullName>
    </submittedName>
</protein>
<dbReference type="Gramene" id="A10p28130.2_BraZ1">
    <property type="protein sequence ID" value="A10p28130.2_BraZ1.CDS"/>
    <property type="gene ID" value="A10g28130.2_BraZ1"/>
</dbReference>
<feature type="transmembrane region" description="Helical" evidence="2">
    <location>
        <begin position="164"/>
        <end position="183"/>
    </location>
</feature>
<dbReference type="PANTHER" id="PTHR31110">
    <property type="entry name" value="PESTICIDAL CRYSTAL CRY8BA PROTEIN"/>
    <property type="match status" value="1"/>
</dbReference>
<accession>A0A3P6CP29</accession>
<evidence type="ECO:0000313" key="3">
    <source>
        <dbReference type="EMBL" id="CAG7911567.1"/>
    </source>
</evidence>
<dbReference type="PANTHER" id="PTHR31110:SF4">
    <property type="entry name" value="TRANSMEMBRANE PROTEIN"/>
    <property type="match status" value="1"/>
</dbReference>
<dbReference type="EMBL" id="LR031577">
    <property type="protein sequence ID" value="VDD20193.1"/>
    <property type="molecule type" value="Genomic_DNA"/>
</dbReference>